<keyword evidence="1" id="KW-0812">Transmembrane</keyword>
<reference evidence="2 3" key="1">
    <citation type="journal article" date="2023" name="Life. Sci Alliance">
        <title>Evolutionary insights into 3D genome organization and epigenetic landscape of Vigna mungo.</title>
        <authorList>
            <person name="Junaid A."/>
            <person name="Singh B."/>
            <person name="Bhatia S."/>
        </authorList>
    </citation>
    <scope>NUCLEOTIDE SEQUENCE [LARGE SCALE GENOMIC DNA]</scope>
    <source>
        <strain evidence="2">Urdbean</strain>
    </source>
</reference>
<evidence type="ECO:0000313" key="2">
    <source>
        <dbReference type="EMBL" id="WVZ22714.1"/>
    </source>
</evidence>
<keyword evidence="1" id="KW-0472">Membrane</keyword>
<evidence type="ECO:0000313" key="3">
    <source>
        <dbReference type="Proteomes" id="UP001374535"/>
    </source>
</evidence>
<gene>
    <name evidence="2" type="ORF">V8G54_001258</name>
</gene>
<protein>
    <submittedName>
        <fullName evidence="2">Uncharacterized protein</fullName>
    </submittedName>
</protein>
<evidence type="ECO:0000256" key="1">
    <source>
        <dbReference type="SAM" id="Phobius"/>
    </source>
</evidence>
<accession>A0AAQ3SBM3</accession>
<dbReference type="EMBL" id="CP144700">
    <property type="protein sequence ID" value="WVZ22714.1"/>
    <property type="molecule type" value="Genomic_DNA"/>
</dbReference>
<proteinExistence type="predicted"/>
<keyword evidence="3" id="KW-1185">Reference proteome</keyword>
<feature type="transmembrane region" description="Helical" evidence="1">
    <location>
        <begin position="85"/>
        <end position="104"/>
    </location>
</feature>
<keyword evidence="1" id="KW-1133">Transmembrane helix</keyword>
<dbReference type="Proteomes" id="UP001374535">
    <property type="component" value="Chromosome 1"/>
</dbReference>
<organism evidence="2 3">
    <name type="scientific">Vigna mungo</name>
    <name type="common">Black gram</name>
    <name type="synonym">Phaseolus mungo</name>
    <dbReference type="NCBI Taxonomy" id="3915"/>
    <lineage>
        <taxon>Eukaryota</taxon>
        <taxon>Viridiplantae</taxon>
        <taxon>Streptophyta</taxon>
        <taxon>Embryophyta</taxon>
        <taxon>Tracheophyta</taxon>
        <taxon>Spermatophyta</taxon>
        <taxon>Magnoliopsida</taxon>
        <taxon>eudicotyledons</taxon>
        <taxon>Gunneridae</taxon>
        <taxon>Pentapetalae</taxon>
        <taxon>rosids</taxon>
        <taxon>fabids</taxon>
        <taxon>Fabales</taxon>
        <taxon>Fabaceae</taxon>
        <taxon>Papilionoideae</taxon>
        <taxon>50 kb inversion clade</taxon>
        <taxon>NPAAA clade</taxon>
        <taxon>indigoferoid/millettioid clade</taxon>
        <taxon>Phaseoleae</taxon>
        <taxon>Vigna</taxon>
    </lineage>
</organism>
<name>A0AAQ3SBM3_VIGMU</name>
<dbReference type="AlphaFoldDB" id="A0AAQ3SBM3"/>
<sequence>MRYGSERRGKQKVREIFLFVERQASCVEKVVPPTNVFKALCNTATSTQCLVRFYLICVCAKGCYVNKGINSPRMIMHLILCAERLGIQVYSVFLSMLLSLYWVLDHYYHYRLQKGSIKY</sequence>